<comment type="caution">
    <text evidence="2">The sequence shown here is derived from an EMBL/GenBank/DDBJ whole genome shotgun (WGS) entry which is preliminary data.</text>
</comment>
<dbReference type="HOGENOM" id="CLU_061127_0_0_0"/>
<dbReference type="PANTHER" id="PTHR43174">
    <property type="entry name" value="UDP-N-ACETYLGLUCOSAMINE 2-EPIMERASE"/>
    <property type="match status" value="1"/>
</dbReference>
<dbReference type="InterPro" id="IPR003331">
    <property type="entry name" value="UDP_GlcNAc_Epimerase_2_dom"/>
</dbReference>
<keyword evidence="3" id="KW-1185">Reference proteome</keyword>
<dbReference type="InterPro" id="IPR029767">
    <property type="entry name" value="WecB-like"/>
</dbReference>
<dbReference type="GO" id="GO:0006047">
    <property type="term" value="P:UDP-N-acetylglucosamine metabolic process"/>
    <property type="evidence" value="ECO:0007669"/>
    <property type="project" value="InterPro"/>
</dbReference>
<reference evidence="2 3" key="1">
    <citation type="journal article" date="2013" name="Front. Microbiol.">
        <title>The genome of Nitrospina gracilis illuminates the metabolism and evolution of the major marine nitrite oxidizer.</title>
        <authorList>
            <person name="Luecker S."/>
            <person name="Nowka B."/>
            <person name="Rattei T."/>
            <person name="Spieck E."/>
            <person name="and Daims H."/>
        </authorList>
    </citation>
    <scope>NUCLEOTIDE SEQUENCE [LARGE SCALE GENOMIC DNA]</scope>
    <source>
        <strain evidence="2 3">3/211</strain>
    </source>
</reference>
<gene>
    <name evidence="2" type="primary">neuC</name>
    <name evidence="2" type="ORF">NITGR_170017</name>
</gene>
<dbReference type="STRING" id="1266370.NITGR_170017"/>
<proteinExistence type="predicted"/>
<dbReference type="SUPFAM" id="SSF53756">
    <property type="entry name" value="UDP-Glycosyltransferase/glycogen phosphorylase"/>
    <property type="match status" value="1"/>
</dbReference>
<dbReference type="EMBL" id="CAQJ01000019">
    <property type="protein sequence ID" value="CCQ89760.1"/>
    <property type="molecule type" value="Genomic_DNA"/>
</dbReference>
<evidence type="ECO:0000313" key="3">
    <source>
        <dbReference type="Proteomes" id="UP000011704"/>
    </source>
</evidence>
<name>M1YVW0_NITG3</name>
<dbReference type="InParanoid" id="M1YVW0"/>
<sequence>MRKILYVTGTRADFGLLRSTLESIHHDPDLDLALCVTGMHLSEHYGNTVTEIESSGLRIAARVPVALDETSGAAMARALGSELIGMVDAFEFERPDAVLVLGDRGEQLAGALAAVHLNLPVVHLHGGERSGTVDEPVRHAISKLAHYHFVATETSFDRLVKMGERRDRIFITGAPGLDGLKELARHTRKDLCAAENLDPDQPVALVLFHSVVQEIDSMARQTVHLMEALVDSGVQAVILLPNADAGGNHIRGVIEQYRNRKDFRVRVHMPREEFVSWLACADAMAGNSSSGIIEAASFGLPVVNIGTRQADRERNANVIDVPAEKEAIGDGFRRALESDFSGIENLYGKGDAGKRIVELLKTIPLDPAILQKFNTY</sequence>
<protein>
    <submittedName>
        <fullName evidence="2">N-acylglucosamine 2-epimerase</fullName>
    </submittedName>
</protein>
<dbReference type="Pfam" id="PF02350">
    <property type="entry name" value="Epimerase_2"/>
    <property type="match status" value="1"/>
</dbReference>
<dbReference type="OrthoDB" id="9803238at2"/>
<dbReference type="InterPro" id="IPR020004">
    <property type="entry name" value="UDP-GlcNAc_Epase"/>
</dbReference>
<dbReference type="Gene3D" id="3.40.50.2000">
    <property type="entry name" value="Glycogen Phosphorylase B"/>
    <property type="match status" value="2"/>
</dbReference>
<evidence type="ECO:0000259" key="1">
    <source>
        <dbReference type="Pfam" id="PF02350"/>
    </source>
</evidence>
<evidence type="ECO:0000313" key="2">
    <source>
        <dbReference type="EMBL" id="CCQ89760.1"/>
    </source>
</evidence>
<dbReference type="PANTHER" id="PTHR43174:SF3">
    <property type="entry name" value="UDP-N-ACETYLGLUCOSAMINE 2-EPIMERASE"/>
    <property type="match status" value="1"/>
</dbReference>
<dbReference type="FunCoup" id="M1YVW0">
    <property type="interactions" value="319"/>
</dbReference>
<accession>M1YVW0</accession>
<feature type="domain" description="UDP-N-acetylglucosamine 2-epimerase" evidence="1">
    <location>
        <begin position="23"/>
        <end position="361"/>
    </location>
</feature>
<dbReference type="GO" id="GO:0004553">
    <property type="term" value="F:hydrolase activity, hydrolyzing O-glycosyl compounds"/>
    <property type="evidence" value="ECO:0007669"/>
    <property type="project" value="InterPro"/>
</dbReference>
<dbReference type="AlphaFoldDB" id="M1YVW0"/>
<organism evidence="2 3">
    <name type="scientific">Nitrospina gracilis (strain 3/211)</name>
    <dbReference type="NCBI Taxonomy" id="1266370"/>
    <lineage>
        <taxon>Bacteria</taxon>
        <taxon>Pseudomonadati</taxon>
        <taxon>Nitrospinota/Tectimicrobiota group</taxon>
        <taxon>Nitrospinota</taxon>
        <taxon>Nitrospinia</taxon>
        <taxon>Nitrospinales</taxon>
        <taxon>Nitrospinaceae</taxon>
        <taxon>Nitrospina</taxon>
    </lineage>
</organism>
<dbReference type="Proteomes" id="UP000011704">
    <property type="component" value="Unassembled WGS sequence"/>
</dbReference>
<dbReference type="CDD" id="cd03786">
    <property type="entry name" value="GTB_UDP-GlcNAc_2-Epimerase"/>
    <property type="match status" value="1"/>
</dbReference>
<dbReference type="NCBIfam" id="TIGR03568">
    <property type="entry name" value="NeuC_NnaA"/>
    <property type="match status" value="1"/>
</dbReference>
<dbReference type="RefSeq" id="WP_005006492.1">
    <property type="nucleotide sequence ID" value="NZ_HG422173.1"/>
</dbReference>